<dbReference type="NCBIfam" id="TIGR01097">
    <property type="entry name" value="PhnE"/>
    <property type="match status" value="1"/>
</dbReference>
<name>A0A090MT28_AFIFE</name>
<evidence type="ECO:0000259" key="8">
    <source>
        <dbReference type="PROSITE" id="PS50928"/>
    </source>
</evidence>
<keyword evidence="6 7" id="KW-0472">Membrane</keyword>
<dbReference type="STRING" id="1035.BN961_03945"/>
<dbReference type="SUPFAM" id="SSF161098">
    <property type="entry name" value="MetI-like"/>
    <property type="match status" value="1"/>
</dbReference>
<feature type="transmembrane region" description="Helical" evidence="7">
    <location>
        <begin position="260"/>
        <end position="280"/>
    </location>
</feature>
<dbReference type="InterPro" id="IPR005769">
    <property type="entry name" value="PhnE/PtxC"/>
</dbReference>
<feature type="transmembrane region" description="Helical" evidence="7">
    <location>
        <begin position="44"/>
        <end position="64"/>
    </location>
</feature>
<evidence type="ECO:0000256" key="5">
    <source>
        <dbReference type="ARBA" id="ARBA00022989"/>
    </source>
</evidence>
<keyword evidence="2 7" id="KW-0813">Transport</keyword>
<organism evidence="9 10">
    <name type="scientific">Afipia felis</name>
    <name type="common">Cat scratch disease bacillus</name>
    <dbReference type="NCBI Taxonomy" id="1035"/>
    <lineage>
        <taxon>Bacteria</taxon>
        <taxon>Pseudomonadati</taxon>
        <taxon>Pseudomonadota</taxon>
        <taxon>Alphaproteobacteria</taxon>
        <taxon>Hyphomicrobiales</taxon>
        <taxon>Nitrobacteraceae</taxon>
        <taxon>Afipia</taxon>
    </lineage>
</organism>
<dbReference type="Proteomes" id="UP000035762">
    <property type="component" value="Unassembled WGS sequence"/>
</dbReference>
<keyword evidence="4 7" id="KW-0812">Transmembrane</keyword>
<dbReference type="Gene3D" id="1.10.3720.10">
    <property type="entry name" value="MetI-like"/>
    <property type="match status" value="1"/>
</dbReference>
<evidence type="ECO:0000313" key="9">
    <source>
        <dbReference type="EMBL" id="CEG10505.1"/>
    </source>
</evidence>
<dbReference type="GO" id="GO:0015416">
    <property type="term" value="F:ABC-type phosphonate transporter activity"/>
    <property type="evidence" value="ECO:0007669"/>
    <property type="project" value="InterPro"/>
</dbReference>
<evidence type="ECO:0000256" key="1">
    <source>
        <dbReference type="ARBA" id="ARBA00004651"/>
    </source>
</evidence>
<keyword evidence="5 7" id="KW-1133">Transmembrane helix</keyword>
<gene>
    <name evidence="9" type="primary">phnE_2</name>
    <name evidence="9" type="ORF">BN961_03945</name>
</gene>
<dbReference type="InterPro" id="IPR000515">
    <property type="entry name" value="MetI-like"/>
</dbReference>
<dbReference type="AlphaFoldDB" id="A0A090MT28"/>
<accession>A0A090MT28</accession>
<evidence type="ECO:0000256" key="2">
    <source>
        <dbReference type="ARBA" id="ARBA00022448"/>
    </source>
</evidence>
<comment type="caution">
    <text evidence="9">The sequence shown here is derived from an EMBL/GenBank/DDBJ whole genome shotgun (WGS) entry which is preliminary data.</text>
</comment>
<dbReference type="EMBL" id="CCAZ020000003">
    <property type="protein sequence ID" value="CEG10505.1"/>
    <property type="molecule type" value="Genomic_DNA"/>
</dbReference>
<evidence type="ECO:0000313" key="10">
    <source>
        <dbReference type="Proteomes" id="UP000035762"/>
    </source>
</evidence>
<feature type="transmembrane region" description="Helical" evidence="7">
    <location>
        <begin position="102"/>
        <end position="123"/>
    </location>
</feature>
<reference evidence="9 10" key="1">
    <citation type="journal article" date="2014" name="Genome Announc.">
        <title>Genome Sequence of Afipia felis Strain 76713, Isolated in Hospital Water Using an Amoeba Co-Culture Procedure.</title>
        <authorList>
            <person name="Benamar S."/>
            <person name="La Scola B."/>
            <person name="Croce O."/>
        </authorList>
    </citation>
    <scope>NUCLEOTIDE SEQUENCE [LARGE SCALE GENOMIC DNA]</scope>
    <source>
        <strain evidence="9 10">76713</strain>
    </source>
</reference>
<evidence type="ECO:0000256" key="4">
    <source>
        <dbReference type="ARBA" id="ARBA00022692"/>
    </source>
</evidence>
<dbReference type="PROSITE" id="PS50928">
    <property type="entry name" value="ABC_TM1"/>
    <property type="match status" value="1"/>
</dbReference>
<comment type="similarity">
    <text evidence="7">Belongs to the binding-protein-dependent transport system permease family.</text>
</comment>
<evidence type="ECO:0000256" key="7">
    <source>
        <dbReference type="RuleBase" id="RU363032"/>
    </source>
</evidence>
<evidence type="ECO:0000256" key="3">
    <source>
        <dbReference type="ARBA" id="ARBA00022475"/>
    </source>
</evidence>
<keyword evidence="3" id="KW-1003">Cell membrane</keyword>
<dbReference type="PANTHER" id="PTHR30043">
    <property type="entry name" value="PHOSPHONATES TRANSPORT SYSTEM PERMEASE PROTEIN"/>
    <property type="match status" value="1"/>
</dbReference>
<keyword evidence="10" id="KW-1185">Reference proteome</keyword>
<dbReference type="PANTHER" id="PTHR30043:SF1">
    <property type="entry name" value="ABC TRANSPORT SYSTEM PERMEASE PROTEIN P69"/>
    <property type="match status" value="1"/>
</dbReference>
<sequence>MNATGARRLLEGSIAGHGGMKSAAEALAKLEAAQRTFSVARVKGWLLVAIIVAFYLVAAELAQLDLGKLATGLPRLWDWLSRAWPPKFEELPVFLWRTAETVAMAAIGTTLATLIGLPFAILASRNITPFPLLYFPTRWFLNALRGIDSFVFALLFVAAVGLGPFAGVLGITLHTAGTAAKFFADQIESADLGPHNAIRATGAGRLTALTYGLLPDILPLLLSTSLFWLEFNVRASTVLGVVGAGGIGQELKNSMDLLDFSRLFTIIAVILIVVTALDWLSGWLRKRLV</sequence>
<feature type="domain" description="ABC transmembrane type-1" evidence="8">
    <location>
        <begin position="98"/>
        <end position="281"/>
    </location>
</feature>
<dbReference type="InterPro" id="IPR035906">
    <property type="entry name" value="MetI-like_sf"/>
</dbReference>
<feature type="transmembrane region" description="Helical" evidence="7">
    <location>
        <begin position="150"/>
        <end position="173"/>
    </location>
</feature>
<comment type="subcellular location">
    <subcellularLocation>
        <location evidence="1 7">Cell membrane</location>
        <topology evidence="1 7">Multi-pass membrane protein</topology>
    </subcellularLocation>
</comment>
<evidence type="ECO:0000256" key="6">
    <source>
        <dbReference type="ARBA" id="ARBA00023136"/>
    </source>
</evidence>
<dbReference type="Pfam" id="PF00528">
    <property type="entry name" value="BPD_transp_1"/>
    <property type="match status" value="1"/>
</dbReference>
<dbReference type="GO" id="GO:0005886">
    <property type="term" value="C:plasma membrane"/>
    <property type="evidence" value="ECO:0007669"/>
    <property type="project" value="UniProtKB-SubCell"/>
</dbReference>
<proteinExistence type="inferred from homology"/>
<protein>
    <submittedName>
        <fullName evidence="9">Phosphate-import permease protein PhnE</fullName>
    </submittedName>
</protein>